<dbReference type="Pfam" id="PF03705">
    <property type="entry name" value="CheR_N"/>
    <property type="match status" value="1"/>
</dbReference>
<dbReference type="SUPFAM" id="SSF47757">
    <property type="entry name" value="Chemotaxis receptor methyltransferase CheR, N-terminal domain"/>
    <property type="match status" value="1"/>
</dbReference>
<evidence type="ECO:0000259" key="8">
    <source>
        <dbReference type="PROSITE" id="PS50122"/>
    </source>
</evidence>
<feature type="domain" description="CheR-type methyltransferase" evidence="9">
    <location>
        <begin position="216"/>
        <end position="486"/>
    </location>
</feature>
<dbReference type="Pfam" id="PF01739">
    <property type="entry name" value="CheR"/>
    <property type="match status" value="1"/>
</dbReference>
<dbReference type="Proteomes" id="UP000199766">
    <property type="component" value="Unassembled WGS sequence"/>
</dbReference>
<evidence type="ECO:0000256" key="4">
    <source>
        <dbReference type="ARBA" id="ARBA00022679"/>
    </source>
</evidence>
<dbReference type="Gene3D" id="3.40.50.180">
    <property type="entry name" value="Methylesterase CheB, C-terminal domain"/>
    <property type="match status" value="1"/>
</dbReference>
<dbReference type="SUPFAM" id="SSF55785">
    <property type="entry name" value="PYP-like sensor domain (PAS domain)"/>
    <property type="match status" value="2"/>
</dbReference>
<dbReference type="PRINTS" id="PR00996">
    <property type="entry name" value="CHERMTFRASE"/>
</dbReference>
<dbReference type="PANTHER" id="PTHR24422">
    <property type="entry name" value="CHEMOTAXIS PROTEIN METHYLTRANSFERASE"/>
    <property type="match status" value="1"/>
</dbReference>
<keyword evidence="7" id="KW-0175">Coiled coil</keyword>
<evidence type="ECO:0000256" key="2">
    <source>
        <dbReference type="ARBA" id="ARBA00012534"/>
    </source>
</evidence>
<dbReference type="GO" id="GO:0008984">
    <property type="term" value="F:protein-glutamate methylesterase activity"/>
    <property type="evidence" value="ECO:0007669"/>
    <property type="project" value="InterPro"/>
</dbReference>
<keyword evidence="6" id="KW-0378">Hydrolase</keyword>
<keyword evidence="5" id="KW-0949">S-adenosyl-L-methionine</keyword>
<feature type="active site" evidence="6">
    <location>
        <position position="55"/>
    </location>
</feature>
<dbReference type="SMART" id="SM00091">
    <property type="entry name" value="PAS"/>
    <property type="match status" value="2"/>
</dbReference>
<dbReference type="InterPro" id="IPR000780">
    <property type="entry name" value="CheR_MeTrfase"/>
</dbReference>
<dbReference type="SMART" id="SM00138">
    <property type="entry name" value="MeTrc"/>
    <property type="match status" value="1"/>
</dbReference>
<protein>
    <recommendedName>
        <fullName evidence="2">protein-glutamate O-methyltransferase</fullName>
        <ecNumber evidence="2">2.1.1.80</ecNumber>
    </recommendedName>
</protein>
<reference evidence="10 11" key="1">
    <citation type="submission" date="2016-10" db="EMBL/GenBank/DDBJ databases">
        <authorList>
            <person name="de Groot N.N."/>
        </authorList>
    </citation>
    <scope>NUCLEOTIDE SEQUENCE [LARGE SCALE GENOMIC DNA]</scope>
    <source>
        <strain evidence="10 11">ATCC 35958</strain>
    </source>
</reference>
<evidence type="ECO:0000313" key="10">
    <source>
        <dbReference type="EMBL" id="SEQ26163.1"/>
    </source>
</evidence>
<dbReference type="AlphaFoldDB" id="A0A1H9ELR3"/>
<name>A0A1H9ELR3_9BURK</name>
<dbReference type="Gene3D" id="1.10.155.10">
    <property type="entry name" value="Chemotaxis receptor methyltransferase CheR, N-terminal domain"/>
    <property type="match status" value="1"/>
</dbReference>
<proteinExistence type="predicted"/>
<dbReference type="InterPro" id="IPR022642">
    <property type="entry name" value="CheR_C"/>
</dbReference>
<dbReference type="STRING" id="180197.SAMN02982919_00321"/>
<dbReference type="InterPro" id="IPR022641">
    <property type="entry name" value="CheR_N"/>
</dbReference>
<sequence length="990" mass="109648">MSKTTRTSKNTSLPGVHFDGYVVGIGASAGGLEALEQFFDHCASDSGAAYVVVQHLSPDHKSMMNNLLSRHTRMPVQMVEDGMPVQANQVYLIPPGAVMRVSGGQFHLSPKSPHGLTLPIDIFFSSLSESYNSRALGVVLSGTGSDGTRGAVAINAAGGFLLAQDPEQAKFDGMPRSVIATGVVDEVLPAQNLGARVLLHIQNLPYEPIHPPADTPARNELLTEGEALQSLLQLLKQTGGINFQDYKSGTVMRRIQRRMQVRHMPNLQTYLDLVEQDRAELFVLRRELLIAVTSFFRDPESFELLSEKAITQLVKKASGGSPIRVWVAGTSTGEEAYSLAMLFMEAFERERRWPSLKIFATDINQQNIDTAAQGQYPESAAVELTPSRLERFFVKNGSYFVVKPELRQVIVFARHNLLEDPPFTRMDLVSCRNMLIYFRPEAQDRAQRRLQYAVKPDGYLFLGSSESLLGASTAFSTLDVKHKIFQCTVGTLPLVYDTSASGATVPAPVGKRLVSAPVRTVPSDAMVVDSALTTLMSTYVPPAMLVNDQHQAVHLFGDMKSFFQVREGLASLDIHRVLPDALIPSASALVFKATKDGVKLMSDILHVSVGTDEDVPLRLVAQPLRLHGEERFVLLCFERLSNAPAQTSDDATAPIDVASETMARVEILERELMATRESLQATIEELETSNEELQATNEEMMASNEELQSSNEELQSVNEELNTVNAEFQEKTTILSRLNSDMDSMTKAVGVATVFVDQDLNLTRFSPDALELFKLRDSDIGRALDDIGHRLKYPNLMEDIRRTLFTDRTQEREILAEDGRMFLCRLLPYRVPSSQQRGVVCTFVDVTVFRDLQRLQAVIDALPEHVAVLEQDGRISMVNTAWRNFARTNGNSLLTHSGPDTNYFDACKGADDLEDVYTRRAVRGVRAVLEGTLPFFTLQYPCHSPTEKRWFVMNVAPVSGGHEFGALISHINISGWYHGFTDESDAAVLA</sequence>
<dbReference type="EMBL" id="FOGD01000001">
    <property type="protein sequence ID" value="SEQ26163.1"/>
    <property type="molecule type" value="Genomic_DNA"/>
</dbReference>
<dbReference type="Pfam" id="PF01339">
    <property type="entry name" value="CheB_methylest"/>
    <property type="match status" value="1"/>
</dbReference>
<dbReference type="Gene3D" id="3.30.450.20">
    <property type="entry name" value="PAS domain"/>
    <property type="match status" value="2"/>
</dbReference>
<dbReference type="GO" id="GO:0005737">
    <property type="term" value="C:cytoplasm"/>
    <property type="evidence" value="ECO:0007669"/>
    <property type="project" value="InterPro"/>
</dbReference>
<dbReference type="GO" id="GO:0032259">
    <property type="term" value="P:methylation"/>
    <property type="evidence" value="ECO:0007669"/>
    <property type="project" value="UniProtKB-KW"/>
</dbReference>
<keyword evidence="6" id="KW-0145">Chemotaxis</keyword>
<dbReference type="Gene3D" id="3.40.50.150">
    <property type="entry name" value="Vaccinia Virus protein VP39"/>
    <property type="match status" value="1"/>
</dbReference>
<dbReference type="PROSITE" id="PS50122">
    <property type="entry name" value="CHEB"/>
    <property type="match status" value="1"/>
</dbReference>
<feature type="domain" description="CheB-type methylesterase" evidence="8">
    <location>
        <begin position="14"/>
        <end position="204"/>
    </location>
</feature>
<evidence type="ECO:0000256" key="1">
    <source>
        <dbReference type="ARBA" id="ARBA00001541"/>
    </source>
</evidence>
<gene>
    <name evidence="10" type="ORF">SAMN02982919_00321</name>
</gene>
<feature type="active site" evidence="6">
    <location>
        <position position="28"/>
    </location>
</feature>
<keyword evidence="4" id="KW-0808">Transferase</keyword>
<evidence type="ECO:0000256" key="6">
    <source>
        <dbReference type="PROSITE-ProRule" id="PRU00050"/>
    </source>
</evidence>
<feature type="coiled-coil region" evidence="7">
    <location>
        <begin position="665"/>
        <end position="731"/>
    </location>
</feature>
<dbReference type="Pfam" id="PF13596">
    <property type="entry name" value="PAS_10"/>
    <property type="match status" value="1"/>
</dbReference>
<dbReference type="InterPro" id="IPR000014">
    <property type="entry name" value="PAS"/>
</dbReference>
<keyword evidence="11" id="KW-1185">Reference proteome</keyword>
<dbReference type="SUPFAM" id="SSF52738">
    <property type="entry name" value="Methylesterase CheB, C-terminal domain"/>
    <property type="match status" value="1"/>
</dbReference>
<dbReference type="PROSITE" id="PS50123">
    <property type="entry name" value="CHER"/>
    <property type="match status" value="1"/>
</dbReference>
<keyword evidence="3" id="KW-0489">Methyltransferase</keyword>
<dbReference type="InterPro" id="IPR036804">
    <property type="entry name" value="CheR_N_sf"/>
</dbReference>
<accession>A0A1H9ELR3</accession>
<dbReference type="CDD" id="cd00130">
    <property type="entry name" value="PAS"/>
    <property type="match status" value="1"/>
</dbReference>
<organism evidence="10 11">
    <name type="scientific">Giesbergeria anulus</name>
    <dbReference type="NCBI Taxonomy" id="180197"/>
    <lineage>
        <taxon>Bacteria</taxon>
        <taxon>Pseudomonadati</taxon>
        <taxon>Pseudomonadota</taxon>
        <taxon>Betaproteobacteria</taxon>
        <taxon>Burkholderiales</taxon>
        <taxon>Comamonadaceae</taxon>
        <taxon>Giesbergeria</taxon>
    </lineage>
</organism>
<dbReference type="InterPro" id="IPR035909">
    <property type="entry name" value="CheB_C"/>
</dbReference>
<dbReference type="InterPro" id="IPR029063">
    <property type="entry name" value="SAM-dependent_MTases_sf"/>
</dbReference>
<dbReference type="EC" id="2.1.1.80" evidence="2"/>
<comment type="catalytic activity">
    <reaction evidence="1">
        <text>L-glutamyl-[protein] + S-adenosyl-L-methionine = [protein]-L-glutamate 5-O-methyl ester + S-adenosyl-L-homocysteine</text>
        <dbReference type="Rhea" id="RHEA:24452"/>
        <dbReference type="Rhea" id="RHEA-COMP:10208"/>
        <dbReference type="Rhea" id="RHEA-COMP:10311"/>
        <dbReference type="ChEBI" id="CHEBI:29973"/>
        <dbReference type="ChEBI" id="CHEBI:57856"/>
        <dbReference type="ChEBI" id="CHEBI:59789"/>
        <dbReference type="ChEBI" id="CHEBI:82795"/>
        <dbReference type="EC" id="2.1.1.80"/>
    </reaction>
</comment>
<dbReference type="CDD" id="cd16434">
    <property type="entry name" value="CheB-CheR_fusion"/>
    <property type="match status" value="1"/>
</dbReference>
<dbReference type="InterPro" id="IPR035965">
    <property type="entry name" value="PAS-like_dom_sf"/>
</dbReference>
<feature type="active site" evidence="6">
    <location>
        <position position="146"/>
    </location>
</feature>
<dbReference type="GO" id="GO:0000156">
    <property type="term" value="F:phosphorelay response regulator activity"/>
    <property type="evidence" value="ECO:0007669"/>
    <property type="project" value="InterPro"/>
</dbReference>
<dbReference type="InterPro" id="IPR050903">
    <property type="entry name" value="Bact_Chemotaxis_MeTrfase"/>
</dbReference>
<dbReference type="InterPro" id="IPR000673">
    <property type="entry name" value="Sig_transdc_resp-reg_Me-estase"/>
</dbReference>
<evidence type="ECO:0000313" key="11">
    <source>
        <dbReference type="Proteomes" id="UP000199766"/>
    </source>
</evidence>
<dbReference type="RefSeq" id="WP_218144450.1">
    <property type="nucleotide sequence ID" value="NZ_FOGD01000001.1"/>
</dbReference>
<evidence type="ECO:0000259" key="9">
    <source>
        <dbReference type="PROSITE" id="PS50123"/>
    </source>
</evidence>
<dbReference type="GO" id="GO:0006935">
    <property type="term" value="P:chemotaxis"/>
    <property type="evidence" value="ECO:0007669"/>
    <property type="project" value="UniProtKB-UniRule"/>
</dbReference>
<evidence type="ECO:0000256" key="7">
    <source>
        <dbReference type="SAM" id="Coils"/>
    </source>
</evidence>
<dbReference type="SUPFAM" id="SSF53335">
    <property type="entry name" value="S-adenosyl-L-methionine-dependent methyltransferases"/>
    <property type="match status" value="1"/>
</dbReference>
<evidence type="ECO:0000256" key="5">
    <source>
        <dbReference type="ARBA" id="ARBA00022691"/>
    </source>
</evidence>
<dbReference type="GO" id="GO:0008983">
    <property type="term" value="F:protein-glutamate O-methyltransferase activity"/>
    <property type="evidence" value="ECO:0007669"/>
    <property type="project" value="UniProtKB-EC"/>
</dbReference>
<evidence type="ECO:0000256" key="3">
    <source>
        <dbReference type="ARBA" id="ARBA00022603"/>
    </source>
</evidence>